<dbReference type="EMBL" id="CAJVPQ010028505">
    <property type="protein sequence ID" value="CAG8773186.1"/>
    <property type="molecule type" value="Genomic_DNA"/>
</dbReference>
<feature type="non-terminal residue" evidence="2">
    <location>
        <position position="1"/>
    </location>
</feature>
<proteinExistence type="predicted"/>
<evidence type="ECO:0000313" key="3">
    <source>
        <dbReference type="Proteomes" id="UP000789570"/>
    </source>
</evidence>
<comment type="caution">
    <text evidence="2">The sequence shown here is derived from an EMBL/GenBank/DDBJ whole genome shotgun (WGS) entry which is preliminary data.</text>
</comment>
<sequence length="45" mass="5077">KNSTLPIEVNTTDIAGKDNYSASVSNEEQYNDNNENNEEKETYPP</sequence>
<keyword evidence="3" id="KW-1185">Reference proteome</keyword>
<evidence type="ECO:0000313" key="2">
    <source>
        <dbReference type="EMBL" id="CAG8773186.1"/>
    </source>
</evidence>
<evidence type="ECO:0000256" key="1">
    <source>
        <dbReference type="SAM" id="MobiDB-lite"/>
    </source>
</evidence>
<dbReference type="Proteomes" id="UP000789570">
    <property type="component" value="Unassembled WGS sequence"/>
</dbReference>
<feature type="region of interest" description="Disordered" evidence="1">
    <location>
        <begin position="1"/>
        <end position="45"/>
    </location>
</feature>
<gene>
    <name evidence="2" type="ORF">FCALED_LOCUS17670</name>
</gene>
<name>A0A9N9JAP5_9GLOM</name>
<accession>A0A9N9JAP5</accession>
<protein>
    <submittedName>
        <fullName evidence="2">1212_t:CDS:1</fullName>
    </submittedName>
</protein>
<feature type="compositionally biased region" description="Polar residues" evidence="1">
    <location>
        <begin position="1"/>
        <end position="13"/>
    </location>
</feature>
<dbReference type="AlphaFoldDB" id="A0A9N9JAP5"/>
<organism evidence="2 3">
    <name type="scientific">Funneliformis caledonium</name>
    <dbReference type="NCBI Taxonomy" id="1117310"/>
    <lineage>
        <taxon>Eukaryota</taxon>
        <taxon>Fungi</taxon>
        <taxon>Fungi incertae sedis</taxon>
        <taxon>Mucoromycota</taxon>
        <taxon>Glomeromycotina</taxon>
        <taxon>Glomeromycetes</taxon>
        <taxon>Glomerales</taxon>
        <taxon>Glomeraceae</taxon>
        <taxon>Funneliformis</taxon>
    </lineage>
</organism>
<reference evidence="2" key="1">
    <citation type="submission" date="2021-06" db="EMBL/GenBank/DDBJ databases">
        <authorList>
            <person name="Kallberg Y."/>
            <person name="Tangrot J."/>
            <person name="Rosling A."/>
        </authorList>
    </citation>
    <scope>NUCLEOTIDE SEQUENCE</scope>
    <source>
        <strain evidence="2">UK204</strain>
    </source>
</reference>